<dbReference type="AlphaFoldDB" id="A0A949WSL3"/>
<name>A0A949WSL3_9CLOT</name>
<protein>
    <submittedName>
        <fullName evidence="1">Uncharacterized protein</fullName>
    </submittedName>
</protein>
<proteinExistence type="predicted"/>
<dbReference type="EMBL" id="JAEEGC010000116">
    <property type="protein sequence ID" value="MBV7275211.1"/>
    <property type="molecule type" value="Genomic_DNA"/>
</dbReference>
<evidence type="ECO:0000313" key="2">
    <source>
        <dbReference type="Proteomes" id="UP000694308"/>
    </source>
</evidence>
<organism evidence="1 2">
    <name type="scientific">Clostridium thailandense</name>
    <dbReference type="NCBI Taxonomy" id="2794346"/>
    <lineage>
        <taxon>Bacteria</taxon>
        <taxon>Bacillati</taxon>
        <taxon>Bacillota</taxon>
        <taxon>Clostridia</taxon>
        <taxon>Eubacteriales</taxon>
        <taxon>Clostridiaceae</taxon>
        <taxon>Clostridium</taxon>
    </lineage>
</organism>
<dbReference type="Proteomes" id="UP000694308">
    <property type="component" value="Unassembled WGS sequence"/>
</dbReference>
<accession>A0A949WSL3</accession>
<reference evidence="1" key="1">
    <citation type="submission" date="2020-12" db="EMBL/GenBank/DDBJ databases">
        <title>Clostridium thailandense sp. nov., a novel acetogenic bacterium isolated from peat land soil in Thailand.</title>
        <authorList>
            <person name="Chaikitkaew S."/>
            <person name="Birkeland N.K."/>
        </authorList>
    </citation>
    <scope>NUCLEOTIDE SEQUENCE</scope>
    <source>
        <strain evidence="1">PL3</strain>
    </source>
</reference>
<gene>
    <name evidence="1" type="ORF">I6U48_20125</name>
</gene>
<keyword evidence="2" id="KW-1185">Reference proteome</keyword>
<dbReference type="RefSeq" id="WP_218322266.1">
    <property type="nucleotide sequence ID" value="NZ_JAEEGC010000116.1"/>
</dbReference>
<comment type="caution">
    <text evidence="1">The sequence shown here is derived from an EMBL/GenBank/DDBJ whole genome shotgun (WGS) entry which is preliminary data.</text>
</comment>
<sequence length="153" mass="18811">MKRYFYKTEFVEYKSGLTTYLNKKNKIVIRINNLHFNEHLKRIGEFYKKLQSYYNNYSLKVKKIIEQDGINLENINEILKIEMYLYNIVSVYQDDTIIEEGIDFEEYLECWIHYIDQDTILSYFDMKHDLDVLNNKKMFFDFFSEKPKLDKIM</sequence>
<evidence type="ECO:0000313" key="1">
    <source>
        <dbReference type="EMBL" id="MBV7275211.1"/>
    </source>
</evidence>